<gene>
    <name evidence="1" type="ORF">HJC23_008730</name>
</gene>
<evidence type="ECO:0000313" key="2">
    <source>
        <dbReference type="Proteomes" id="UP001516023"/>
    </source>
</evidence>
<name>A0ABD3PCK4_9STRA</name>
<dbReference type="Proteomes" id="UP001516023">
    <property type="component" value="Unassembled WGS sequence"/>
</dbReference>
<accession>A0ABD3PCK4</accession>
<proteinExistence type="predicted"/>
<reference evidence="1 2" key="1">
    <citation type="journal article" date="2020" name="G3 (Bethesda)">
        <title>Improved Reference Genome for Cyclotella cryptica CCMP332, a Model for Cell Wall Morphogenesis, Salinity Adaptation, and Lipid Production in Diatoms (Bacillariophyta).</title>
        <authorList>
            <person name="Roberts W.R."/>
            <person name="Downey K.M."/>
            <person name="Ruck E.C."/>
            <person name="Traller J.C."/>
            <person name="Alverson A.J."/>
        </authorList>
    </citation>
    <scope>NUCLEOTIDE SEQUENCE [LARGE SCALE GENOMIC DNA]</scope>
    <source>
        <strain evidence="1 2">CCMP332</strain>
    </source>
</reference>
<comment type="caution">
    <text evidence="1">The sequence shown here is derived from an EMBL/GenBank/DDBJ whole genome shotgun (WGS) entry which is preliminary data.</text>
</comment>
<dbReference type="EMBL" id="JABMIG020000211">
    <property type="protein sequence ID" value="KAL3785697.1"/>
    <property type="molecule type" value="Genomic_DNA"/>
</dbReference>
<dbReference type="AlphaFoldDB" id="A0ABD3PCK4"/>
<keyword evidence="2" id="KW-1185">Reference proteome</keyword>
<evidence type="ECO:0000313" key="1">
    <source>
        <dbReference type="EMBL" id="KAL3785697.1"/>
    </source>
</evidence>
<sequence>MSPSPFAYVPTFADKTSKPEQISTKEMTSQDLERLKMDDPFLYYSIPAVRKACFLSKEVDEYCLTSQTGEKDLAGSGNQSYVVKRQSRLSLECHSSTLTHSFFDSDDFDFDTDDELDDEVYSFLAQLEHMTDIYREEKSPTENIQEVSRDRKCGVSQADLVNPILLRSSHWNCG</sequence>
<protein>
    <submittedName>
        <fullName evidence="1">Uncharacterized protein</fullName>
    </submittedName>
</protein>
<organism evidence="1 2">
    <name type="scientific">Cyclotella cryptica</name>
    <dbReference type="NCBI Taxonomy" id="29204"/>
    <lineage>
        <taxon>Eukaryota</taxon>
        <taxon>Sar</taxon>
        <taxon>Stramenopiles</taxon>
        <taxon>Ochrophyta</taxon>
        <taxon>Bacillariophyta</taxon>
        <taxon>Coscinodiscophyceae</taxon>
        <taxon>Thalassiosirophycidae</taxon>
        <taxon>Stephanodiscales</taxon>
        <taxon>Stephanodiscaceae</taxon>
        <taxon>Cyclotella</taxon>
    </lineage>
</organism>